<reference evidence="2 3" key="1">
    <citation type="journal article" date="2024" name="Ann. Entomol. Soc. Am.">
        <title>Genomic analyses of the southern and eastern yellowjacket wasps (Hymenoptera: Vespidae) reveal evolutionary signatures of social life.</title>
        <authorList>
            <person name="Catto M.A."/>
            <person name="Caine P.B."/>
            <person name="Orr S.E."/>
            <person name="Hunt B.G."/>
            <person name="Goodisman M.A.D."/>
        </authorList>
    </citation>
    <scope>NUCLEOTIDE SEQUENCE [LARGE SCALE GENOMIC DNA]</scope>
    <source>
        <strain evidence="2">232</strain>
        <tissue evidence="2">Head and thorax</tissue>
    </source>
</reference>
<comment type="caution">
    <text evidence="2">The sequence shown here is derived from an EMBL/GenBank/DDBJ whole genome shotgun (WGS) entry which is preliminary data.</text>
</comment>
<protein>
    <submittedName>
        <fullName evidence="2">Uncharacterized protein</fullName>
    </submittedName>
</protein>
<dbReference type="Proteomes" id="UP001607303">
    <property type="component" value="Unassembled WGS sequence"/>
</dbReference>
<dbReference type="EMBL" id="JAYRBN010000050">
    <property type="protein sequence ID" value="KAL2744434.1"/>
    <property type="molecule type" value="Genomic_DNA"/>
</dbReference>
<feature type="region of interest" description="Disordered" evidence="1">
    <location>
        <begin position="77"/>
        <end position="100"/>
    </location>
</feature>
<feature type="compositionally biased region" description="Pro residues" evidence="1">
    <location>
        <begin position="79"/>
        <end position="97"/>
    </location>
</feature>
<sequence length="120" mass="13453">MNHNVLKNQFDYYNESRSVVCRIGHKLTSETAADVGYDRIPAICKFYPFDTVTGEASGKQEILQLGLTDNIRIFQYPPVLTPPQPPPPSPPSRPPPSSNSSFLRILCQRVKVVHIEELSS</sequence>
<organism evidence="2 3">
    <name type="scientific">Vespula maculifrons</name>
    <name type="common">Eastern yellow jacket</name>
    <name type="synonym">Wasp</name>
    <dbReference type="NCBI Taxonomy" id="7453"/>
    <lineage>
        <taxon>Eukaryota</taxon>
        <taxon>Metazoa</taxon>
        <taxon>Ecdysozoa</taxon>
        <taxon>Arthropoda</taxon>
        <taxon>Hexapoda</taxon>
        <taxon>Insecta</taxon>
        <taxon>Pterygota</taxon>
        <taxon>Neoptera</taxon>
        <taxon>Endopterygota</taxon>
        <taxon>Hymenoptera</taxon>
        <taxon>Apocrita</taxon>
        <taxon>Aculeata</taxon>
        <taxon>Vespoidea</taxon>
        <taxon>Vespidae</taxon>
        <taxon>Vespinae</taxon>
        <taxon>Vespula</taxon>
    </lineage>
</organism>
<dbReference type="AlphaFoldDB" id="A0ABD2CIA2"/>
<keyword evidence="3" id="KW-1185">Reference proteome</keyword>
<proteinExistence type="predicted"/>
<accession>A0ABD2CIA2</accession>
<evidence type="ECO:0000313" key="3">
    <source>
        <dbReference type="Proteomes" id="UP001607303"/>
    </source>
</evidence>
<evidence type="ECO:0000256" key="1">
    <source>
        <dbReference type="SAM" id="MobiDB-lite"/>
    </source>
</evidence>
<evidence type="ECO:0000313" key="2">
    <source>
        <dbReference type="EMBL" id="KAL2744434.1"/>
    </source>
</evidence>
<name>A0ABD2CIA2_VESMC</name>
<gene>
    <name evidence="2" type="ORF">V1477_006976</name>
</gene>